<dbReference type="Pfam" id="PF00063">
    <property type="entry name" value="Myosin_head"/>
    <property type="match status" value="1"/>
</dbReference>
<keyword evidence="3 6" id="KW-0518">Myosin</keyword>
<evidence type="ECO:0000256" key="4">
    <source>
        <dbReference type="ARBA" id="ARBA00023175"/>
    </source>
</evidence>
<reference evidence="9" key="1">
    <citation type="submission" date="2021-01" db="EMBL/GenBank/DDBJ databases">
        <authorList>
            <person name="Corre E."/>
            <person name="Pelletier E."/>
            <person name="Niang G."/>
            <person name="Scheremetjew M."/>
            <person name="Finn R."/>
            <person name="Kale V."/>
            <person name="Holt S."/>
            <person name="Cochrane G."/>
            <person name="Meng A."/>
            <person name="Brown T."/>
            <person name="Cohen L."/>
        </authorList>
    </citation>
    <scope>NUCLEOTIDE SEQUENCE</scope>
    <source>
        <strain evidence="9">NY070348D</strain>
    </source>
</reference>
<gene>
    <name evidence="9" type="ORF">QSP1433_LOCUS6789</name>
</gene>
<evidence type="ECO:0000256" key="1">
    <source>
        <dbReference type="ARBA" id="ARBA00022741"/>
    </source>
</evidence>
<dbReference type="GO" id="GO:0051015">
    <property type="term" value="F:actin filament binding"/>
    <property type="evidence" value="ECO:0007669"/>
    <property type="project" value="TreeGrafter"/>
</dbReference>
<comment type="caution">
    <text evidence="6">Lacks conserved residue(s) required for the propagation of feature annotation.</text>
</comment>
<dbReference type="GO" id="GO:0005737">
    <property type="term" value="C:cytoplasm"/>
    <property type="evidence" value="ECO:0007669"/>
    <property type="project" value="TreeGrafter"/>
</dbReference>
<comment type="similarity">
    <text evidence="6">Belongs to the TRAFAC class myosin-kinesin ATPase superfamily. Myosin family.</text>
</comment>
<evidence type="ECO:0000259" key="8">
    <source>
        <dbReference type="PROSITE" id="PS51456"/>
    </source>
</evidence>
<dbReference type="SMART" id="SM00242">
    <property type="entry name" value="MYSc"/>
    <property type="match status" value="1"/>
</dbReference>
<evidence type="ECO:0000256" key="5">
    <source>
        <dbReference type="ARBA" id="ARBA00023203"/>
    </source>
</evidence>
<keyword evidence="2" id="KW-0067">ATP-binding</keyword>
<dbReference type="Gene3D" id="1.20.120.720">
    <property type="entry name" value="Myosin VI head, motor domain, U50 subdomain"/>
    <property type="match status" value="1"/>
</dbReference>
<dbReference type="GO" id="GO:0005524">
    <property type="term" value="F:ATP binding"/>
    <property type="evidence" value="ECO:0007669"/>
    <property type="project" value="UniProtKB-KW"/>
</dbReference>
<dbReference type="Gene3D" id="3.40.850.10">
    <property type="entry name" value="Kinesin motor domain"/>
    <property type="match status" value="1"/>
</dbReference>
<protein>
    <recommendedName>
        <fullName evidence="8">Myosin motor domain-containing protein</fullName>
    </recommendedName>
</protein>
<sequence>MYPCLRFPVSCRESKARETSTYFTRFCMGRVLKSYPDLDSWSPHKGGGFRYLSTKKRQRPQWKRSISPPNLFRGTEKPTKEPKTKILEFFMQSNDSSNYLALIESLAALGFSKRDLHWVHAILASVLHLGNIQFTKEHGGGFEFVTEVTRAEYQVEKIPDEDPFDSASATFNIHSHVVRERLSERSQSAEIILTNQEEAAQVDLIQASTKERKSSNVSATWVCLLLGIDYESLQQVLTEGCATINACVSKRDGFSRALYSSLFDWVIERINASLGDSEREDTSWVGVLDVIGLSECSEDTQACGFDEFLANSINEVVEKELFSSRVLFGEKMLYDVELVELFSPTKDMSKFAPHNTGCVDLLFGQITSVGLLSQLDQYIAEHSPVNTKGLHKYMMDEHKMNHKMSAVANRAGLFTINHSFGPIRYSLDDFAQRNIEPVFKKIRMHPFVSKLLPWCEKTSLSRCRNDVQDIVADTSDEIVLFLRCIKPSRDATIRPRKFDPVYISKQLKMFNIAQAASLNAVGGFLNRVPIISLLEENCEHIPSLERSKTSKALVSSLLEAYDVPQHSYRICHRVVFFSSQVLGIFNRILTSGDSAAKHKFYKSRLNSNWATLAHVSILVSRLFRRLKIFRNRVNSVTTIARYSRSRQLRKRFTQKKKSVLVIQHAWRNNIACKEDRAMFREKYQKRKLFLATQAIRNRAMRIQSELHDQEIIDIVSSHNHVASTRSAKSTFSIGEDDFAIVSEDDICYDSDAN</sequence>
<dbReference type="PROSITE" id="PS51456">
    <property type="entry name" value="MYOSIN_MOTOR"/>
    <property type="match status" value="1"/>
</dbReference>
<dbReference type="AlphaFoldDB" id="A0A7S2RTB1"/>
<evidence type="ECO:0000256" key="6">
    <source>
        <dbReference type="PROSITE-ProRule" id="PRU00782"/>
    </source>
</evidence>
<dbReference type="PANTHER" id="PTHR13140:SF706">
    <property type="entry name" value="DILUTE CLASS UNCONVENTIONAL MYOSIN, ISOFORM C"/>
    <property type="match status" value="1"/>
</dbReference>
<keyword evidence="4" id="KW-0505">Motor protein</keyword>
<dbReference type="PANTHER" id="PTHR13140">
    <property type="entry name" value="MYOSIN"/>
    <property type="match status" value="1"/>
</dbReference>
<evidence type="ECO:0000256" key="3">
    <source>
        <dbReference type="ARBA" id="ARBA00023123"/>
    </source>
</evidence>
<keyword evidence="1" id="KW-0547">Nucleotide-binding</keyword>
<evidence type="ECO:0000313" key="9">
    <source>
        <dbReference type="EMBL" id="CAD9680083.1"/>
    </source>
</evidence>
<feature type="region of interest" description="Disordered" evidence="7">
    <location>
        <begin position="54"/>
        <end position="79"/>
    </location>
</feature>
<name>A0A7S2RTB1_9STRA</name>
<dbReference type="EMBL" id="HBHK01010837">
    <property type="protein sequence ID" value="CAD9680083.1"/>
    <property type="molecule type" value="Transcribed_RNA"/>
</dbReference>
<dbReference type="SUPFAM" id="SSF52540">
    <property type="entry name" value="P-loop containing nucleoside triphosphate hydrolases"/>
    <property type="match status" value="1"/>
</dbReference>
<keyword evidence="5 6" id="KW-0009">Actin-binding</keyword>
<organism evidence="9">
    <name type="scientific">Mucochytrium quahogii</name>
    <dbReference type="NCBI Taxonomy" id="96639"/>
    <lineage>
        <taxon>Eukaryota</taxon>
        <taxon>Sar</taxon>
        <taxon>Stramenopiles</taxon>
        <taxon>Bigyra</taxon>
        <taxon>Labyrinthulomycetes</taxon>
        <taxon>Thraustochytrida</taxon>
        <taxon>Thraustochytriidae</taxon>
        <taxon>Mucochytrium</taxon>
    </lineage>
</organism>
<evidence type="ECO:0000256" key="7">
    <source>
        <dbReference type="SAM" id="MobiDB-lite"/>
    </source>
</evidence>
<dbReference type="GO" id="GO:0016459">
    <property type="term" value="C:myosin complex"/>
    <property type="evidence" value="ECO:0007669"/>
    <property type="project" value="UniProtKB-KW"/>
</dbReference>
<dbReference type="Gene3D" id="1.20.58.530">
    <property type="match status" value="1"/>
</dbReference>
<dbReference type="InterPro" id="IPR027417">
    <property type="entry name" value="P-loop_NTPase"/>
</dbReference>
<accession>A0A7S2RTB1</accession>
<feature type="domain" description="Myosin motor" evidence="8">
    <location>
        <begin position="1"/>
        <end position="289"/>
    </location>
</feature>
<dbReference type="InterPro" id="IPR036961">
    <property type="entry name" value="Kinesin_motor_dom_sf"/>
</dbReference>
<dbReference type="GO" id="GO:0000146">
    <property type="term" value="F:microfilament motor activity"/>
    <property type="evidence" value="ECO:0007669"/>
    <property type="project" value="TreeGrafter"/>
</dbReference>
<dbReference type="Gene3D" id="1.10.10.820">
    <property type="match status" value="1"/>
</dbReference>
<evidence type="ECO:0000256" key="2">
    <source>
        <dbReference type="ARBA" id="ARBA00022840"/>
    </source>
</evidence>
<proteinExistence type="inferred from homology"/>
<dbReference type="GO" id="GO:0007015">
    <property type="term" value="P:actin filament organization"/>
    <property type="evidence" value="ECO:0007669"/>
    <property type="project" value="TreeGrafter"/>
</dbReference>
<dbReference type="GO" id="GO:0016020">
    <property type="term" value="C:membrane"/>
    <property type="evidence" value="ECO:0007669"/>
    <property type="project" value="TreeGrafter"/>
</dbReference>
<dbReference type="InterPro" id="IPR001609">
    <property type="entry name" value="Myosin_head_motor_dom-like"/>
</dbReference>